<organism evidence="8 9">
    <name type="scientific">Gouania willdenowi</name>
    <name type="common">Blunt-snouted clingfish</name>
    <name type="synonym">Lepadogaster willdenowi</name>
    <dbReference type="NCBI Taxonomy" id="441366"/>
    <lineage>
        <taxon>Eukaryota</taxon>
        <taxon>Metazoa</taxon>
        <taxon>Chordata</taxon>
        <taxon>Craniata</taxon>
        <taxon>Vertebrata</taxon>
        <taxon>Euteleostomi</taxon>
        <taxon>Actinopterygii</taxon>
        <taxon>Neopterygii</taxon>
        <taxon>Teleostei</taxon>
        <taxon>Neoteleostei</taxon>
        <taxon>Acanthomorphata</taxon>
        <taxon>Ovalentaria</taxon>
        <taxon>Blenniimorphae</taxon>
        <taxon>Blenniiformes</taxon>
        <taxon>Gobiesocoidei</taxon>
        <taxon>Gobiesocidae</taxon>
        <taxon>Gobiesocinae</taxon>
        <taxon>Gouania</taxon>
    </lineage>
</organism>
<dbReference type="PANTHER" id="PTHR13477:SF0">
    <property type="entry name" value="LARGE RIBOSOMAL SUBUNIT PROTEIN ML49"/>
    <property type="match status" value="1"/>
</dbReference>
<sequence length="101" mass="11413">MAVHIFLCPSVFHRALSAAFSPLRLLQRLPYSDCSAPEENQTVFVESTEEFRFVERLIPPSRVPSPPRYEGPAPSGWVSPADTPPSLPYGIRRELYKIDIN</sequence>
<comment type="similarity">
    <text evidence="2">Belongs to the mitochondrion-specific ribosomal protein mL49 family.</text>
</comment>
<name>A0A8C5DTS6_GOUWI</name>
<keyword evidence="3" id="KW-0689">Ribosomal protein</keyword>
<evidence type="ECO:0000256" key="2">
    <source>
        <dbReference type="ARBA" id="ARBA00005677"/>
    </source>
</evidence>
<evidence type="ECO:0000313" key="9">
    <source>
        <dbReference type="Proteomes" id="UP000694680"/>
    </source>
</evidence>
<dbReference type="InterPro" id="IPR007740">
    <property type="entry name" value="Ribosomal_mL49"/>
</dbReference>
<keyword evidence="4" id="KW-0496">Mitochondrion</keyword>
<comment type="subcellular location">
    <subcellularLocation>
        <location evidence="1">Mitochondrion</location>
    </subcellularLocation>
</comment>
<evidence type="ECO:0000256" key="3">
    <source>
        <dbReference type="ARBA" id="ARBA00022980"/>
    </source>
</evidence>
<keyword evidence="9" id="KW-1185">Reference proteome</keyword>
<dbReference type="GO" id="GO:0003735">
    <property type="term" value="F:structural constituent of ribosome"/>
    <property type="evidence" value="ECO:0007669"/>
    <property type="project" value="InterPro"/>
</dbReference>
<evidence type="ECO:0000256" key="1">
    <source>
        <dbReference type="ARBA" id="ARBA00004173"/>
    </source>
</evidence>
<reference evidence="8" key="3">
    <citation type="submission" date="2025-09" db="UniProtKB">
        <authorList>
            <consortium name="Ensembl"/>
        </authorList>
    </citation>
    <scope>IDENTIFICATION</scope>
</reference>
<evidence type="ECO:0000313" key="8">
    <source>
        <dbReference type="Ensembl" id="ENSGWIP00000011582.1"/>
    </source>
</evidence>
<evidence type="ECO:0000256" key="4">
    <source>
        <dbReference type="ARBA" id="ARBA00023128"/>
    </source>
</evidence>
<evidence type="ECO:0000256" key="7">
    <source>
        <dbReference type="ARBA" id="ARBA00035545"/>
    </source>
</evidence>
<protein>
    <recommendedName>
        <fullName evidence="6">Large ribosomal subunit protein mL49</fullName>
    </recommendedName>
    <alternativeName>
        <fullName evidence="7">39S ribosomal protein L49, mitochondrial</fullName>
    </alternativeName>
</protein>
<proteinExistence type="inferred from homology"/>
<dbReference type="GO" id="GO:0005762">
    <property type="term" value="C:mitochondrial large ribosomal subunit"/>
    <property type="evidence" value="ECO:0007669"/>
    <property type="project" value="TreeGrafter"/>
</dbReference>
<dbReference type="Ensembl" id="ENSGWIT00000012954.1">
    <property type="protein sequence ID" value="ENSGWIP00000011582.1"/>
    <property type="gene ID" value="ENSGWIG00000006828.1"/>
</dbReference>
<dbReference type="GO" id="GO:0006412">
    <property type="term" value="P:translation"/>
    <property type="evidence" value="ECO:0007669"/>
    <property type="project" value="InterPro"/>
</dbReference>
<dbReference type="AlphaFoldDB" id="A0A8C5DTS6"/>
<dbReference type="Gene3D" id="3.30.780.10">
    <property type="entry name" value="SUI1-like domain"/>
    <property type="match status" value="1"/>
</dbReference>
<evidence type="ECO:0000256" key="5">
    <source>
        <dbReference type="ARBA" id="ARBA00023274"/>
    </source>
</evidence>
<evidence type="ECO:0000256" key="6">
    <source>
        <dbReference type="ARBA" id="ARBA00035191"/>
    </source>
</evidence>
<accession>A0A8C5DTS6</accession>
<reference evidence="8" key="2">
    <citation type="submission" date="2025-08" db="UniProtKB">
        <authorList>
            <consortium name="Ensembl"/>
        </authorList>
    </citation>
    <scope>IDENTIFICATION</scope>
</reference>
<keyword evidence="5" id="KW-0687">Ribonucleoprotein</keyword>
<dbReference type="Proteomes" id="UP000694680">
    <property type="component" value="Chromosome 7"/>
</dbReference>
<reference evidence="8" key="1">
    <citation type="submission" date="2020-06" db="EMBL/GenBank/DDBJ databases">
        <authorList>
            <consortium name="Wellcome Sanger Institute Data Sharing"/>
        </authorList>
    </citation>
    <scope>NUCLEOTIDE SEQUENCE [LARGE SCALE GENOMIC DNA]</scope>
</reference>
<dbReference type="PANTHER" id="PTHR13477">
    <property type="entry name" value="MITOCHONDRIAL 39S RIBOSOMAL PROTEIN L49"/>
    <property type="match status" value="1"/>
</dbReference>